<dbReference type="GO" id="GO:0005925">
    <property type="term" value="C:focal adhesion"/>
    <property type="evidence" value="ECO:0007669"/>
    <property type="project" value="UniProtKB-SubCell"/>
</dbReference>
<evidence type="ECO:0000256" key="16">
    <source>
        <dbReference type="ARBA" id="ARBA00022990"/>
    </source>
</evidence>
<keyword evidence="13" id="KW-0418">Kinase</keyword>
<dbReference type="PROSITE" id="PS50011">
    <property type="entry name" value="PROTEIN_KINASE_DOM"/>
    <property type="match status" value="1"/>
</dbReference>
<feature type="region of interest" description="Disordered" evidence="25">
    <location>
        <begin position="788"/>
        <end position="852"/>
    </location>
</feature>
<dbReference type="FunFam" id="1.10.510.10:FF:000228">
    <property type="entry name" value="cyclin-G-associated kinase isoform X1"/>
    <property type="match status" value="1"/>
</dbReference>
<evidence type="ECO:0000256" key="8">
    <source>
        <dbReference type="ARBA" id="ARBA00022490"/>
    </source>
</evidence>
<feature type="region of interest" description="Disordered" evidence="25">
    <location>
        <begin position="686"/>
        <end position="732"/>
    </location>
</feature>
<dbReference type="Gene3D" id="2.60.40.1110">
    <property type="match status" value="1"/>
</dbReference>
<evidence type="ECO:0000256" key="20">
    <source>
        <dbReference type="ARBA" id="ARBA00047899"/>
    </source>
</evidence>
<organism evidence="30 31">
    <name type="scientific">Dicentrarchus labrax</name>
    <name type="common">European seabass</name>
    <name type="synonym">Morone labrax</name>
    <dbReference type="NCBI Taxonomy" id="13489"/>
    <lineage>
        <taxon>Eukaryota</taxon>
        <taxon>Metazoa</taxon>
        <taxon>Chordata</taxon>
        <taxon>Craniata</taxon>
        <taxon>Vertebrata</taxon>
        <taxon>Euteleostomi</taxon>
        <taxon>Actinopterygii</taxon>
        <taxon>Neopterygii</taxon>
        <taxon>Teleostei</taxon>
        <taxon>Neoteleostei</taxon>
        <taxon>Acanthomorphata</taxon>
        <taxon>Eupercaria</taxon>
        <taxon>Moronidae</taxon>
        <taxon>Dicentrarchus</taxon>
    </lineage>
</organism>
<dbReference type="InterPro" id="IPR011009">
    <property type="entry name" value="Kinase-like_dom_sf"/>
</dbReference>
<dbReference type="GO" id="GO:0004674">
    <property type="term" value="F:protein serine/threonine kinase activity"/>
    <property type="evidence" value="ECO:0007669"/>
    <property type="project" value="UniProtKB-KW"/>
</dbReference>
<feature type="domain" description="Protein kinase" evidence="26">
    <location>
        <begin position="1"/>
        <end position="220"/>
    </location>
</feature>
<feature type="compositionally biased region" description="Polar residues" evidence="25">
    <location>
        <begin position="826"/>
        <end position="846"/>
    </location>
</feature>
<dbReference type="SUPFAM" id="SSF46565">
    <property type="entry name" value="Chaperone J-domain"/>
    <property type="match status" value="1"/>
</dbReference>
<keyword evidence="15" id="KW-0965">Cell junction</keyword>
<dbReference type="Proteomes" id="UP000694389">
    <property type="component" value="Unassembled WGS sequence"/>
</dbReference>
<evidence type="ECO:0000256" key="5">
    <source>
        <dbReference type="ARBA" id="ARBA00005490"/>
    </source>
</evidence>
<evidence type="ECO:0000256" key="4">
    <source>
        <dbReference type="ARBA" id="ARBA00004601"/>
    </source>
</evidence>
<dbReference type="GO" id="GO:0005794">
    <property type="term" value="C:Golgi apparatus"/>
    <property type="evidence" value="ECO:0007669"/>
    <property type="project" value="UniProtKB-SubCell"/>
</dbReference>
<gene>
    <name evidence="30" type="primary">gak</name>
</gene>
<feature type="region of interest" description="Disordered" evidence="25">
    <location>
        <begin position="899"/>
        <end position="971"/>
    </location>
</feature>
<evidence type="ECO:0000256" key="13">
    <source>
        <dbReference type="ARBA" id="ARBA00022777"/>
    </source>
</evidence>
<dbReference type="AlphaFoldDB" id="A0A8C4NUS8"/>
<evidence type="ECO:0000256" key="3">
    <source>
        <dbReference type="ARBA" id="ARBA00004556"/>
    </source>
</evidence>
<keyword evidence="11" id="KW-0808">Transferase</keyword>
<dbReference type="PROSITE" id="PS51182">
    <property type="entry name" value="C2_TENSIN"/>
    <property type="match status" value="1"/>
</dbReference>
<dbReference type="SMART" id="SM00220">
    <property type="entry name" value="S_TKc"/>
    <property type="match status" value="1"/>
</dbReference>
<evidence type="ECO:0000256" key="23">
    <source>
        <dbReference type="ARBA" id="ARBA00068393"/>
    </source>
</evidence>
<proteinExistence type="inferred from homology"/>
<dbReference type="Pfam" id="PF10409">
    <property type="entry name" value="PTEN_C2"/>
    <property type="match status" value="1"/>
</dbReference>
<name>A0A8C4NUS8_DICLA</name>
<evidence type="ECO:0000256" key="10">
    <source>
        <dbReference type="ARBA" id="ARBA00022553"/>
    </source>
</evidence>
<dbReference type="GO" id="GO:0005524">
    <property type="term" value="F:ATP binding"/>
    <property type="evidence" value="ECO:0007669"/>
    <property type="project" value="UniProtKB-KW"/>
</dbReference>
<keyword evidence="31" id="KW-1185">Reference proteome</keyword>
<comment type="similarity">
    <text evidence="5">Belongs to the protein kinase superfamily. AGC Ser/Thr protein kinase family. PKC subfamily.</text>
</comment>
<dbReference type="SUPFAM" id="SSF49562">
    <property type="entry name" value="C2 domain (Calcium/lipid-binding domain, CaLB)"/>
    <property type="match status" value="1"/>
</dbReference>
<keyword evidence="18" id="KW-0131">Cell cycle</keyword>
<feature type="region of interest" description="Disordered" evidence="25">
    <location>
        <begin position="643"/>
        <end position="669"/>
    </location>
</feature>
<evidence type="ECO:0000259" key="29">
    <source>
        <dbReference type="PROSITE" id="PS51182"/>
    </source>
</evidence>
<evidence type="ECO:0000259" key="26">
    <source>
        <dbReference type="PROSITE" id="PS50011"/>
    </source>
</evidence>
<evidence type="ECO:0000256" key="11">
    <source>
        <dbReference type="ARBA" id="ARBA00022679"/>
    </source>
</evidence>
<comment type="function">
    <text evidence="22">Associates with cyclin G and CDK5. Seems to act as an auxilin homolog that is involved in the uncoating of clathrin-coated vesicles by Hsc70 in non-neuronal cells. Expression oscillates slightly during the cell cycle, peaking at G1. May play a role in clathrin-mediated endocytosis and intracellular trafficking, and in the dynamics of clathrin assembly/disassembly.</text>
</comment>
<evidence type="ECO:0000256" key="25">
    <source>
        <dbReference type="SAM" id="MobiDB-lite"/>
    </source>
</evidence>
<dbReference type="InterPro" id="IPR014020">
    <property type="entry name" value="Tensin_C2-dom"/>
</dbReference>
<feature type="compositionally biased region" description="Low complexity" evidence="25">
    <location>
        <begin position="713"/>
        <end position="722"/>
    </location>
</feature>
<evidence type="ECO:0000256" key="6">
    <source>
        <dbReference type="ARBA" id="ARBA00012513"/>
    </source>
</evidence>
<keyword evidence="9" id="KW-0723">Serine/threonine-protein kinase</keyword>
<dbReference type="SUPFAM" id="SSF52799">
    <property type="entry name" value="(Phosphotyrosine protein) phosphatases II"/>
    <property type="match status" value="1"/>
</dbReference>
<keyword evidence="8" id="KW-0963">Cytoplasm</keyword>
<reference evidence="30" key="1">
    <citation type="submission" date="2025-08" db="UniProtKB">
        <authorList>
            <consortium name="Ensembl"/>
        </authorList>
    </citation>
    <scope>IDENTIFICATION</scope>
</reference>
<dbReference type="Ensembl" id="ENSDLAT00005052178.2">
    <property type="protein sequence ID" value="ENSDLAP00005048951.2"/>
    <property type="gene ID" value="ENSDLAG00005019864.2"/>
</dbReference>
<dbReference type="InterPro" id="IPR000719">
    <property type="entry name" value="Prot_kinase_dom"/>
</dbReference>
<dbReference type="InterPro" id="IPR008271">
    <property type="entry name" value="Ser/Thr_kinase_AS"/>
</dbReference>
<feature type="domain" description="Phosphatase tensin-type" evidence="28">
    <location>
        <begin position="293"/>
        <end position="460"/>
    </location>
</feature>
<dbReference type="PANTHER" id="PTHR23172">
    <property type="entry name" value="AUXILIN/CYCLIN G-ASSOCIATED KINASE-RELATED"/>
    <property type="match status" value="1"/>
</dbReference>
<dbReference type="CDD" id="cd06257">
    <property type="entry name" value="DnaJ"/>
    <property type="match status" value="1"/>
</dbReference>
<dbReference type="CDD" id="cd14564">
    <property type="entry name" value="PTP_GAK"/>
    <property type="match status" value="1"/>
</dbReference>
<accession>A0A8C4NUS8</accession>
<dbReference type="FunFam" id="2.60.40.1110:FF:000001">
    <property type="entry name" value="cyclin-G-associated kinase isoform X2"/>
    <property type="match status" value="1"/>
</dbReference>
<dbReference type="GeneTree" id="ENSGT00940000159527"/>
<protein>
    <recommendedName>
        <fullName evidence="23">Cyclin-G-associated kinase</fullName>
        <ecNumber evidence="6">2.7.11.1</ecNumber>
    </recommendedName>
    <alternativeName>
        <fullName evidence="24">DnaJ homolog subfamily C member 26</fullName>
    </alternativeName>
</protein>
<evidence type="ECO:0000256" key="12">
    <source>
        <dbReference type="ARBA" id="ARBA00022741"/>
    </source>
</evidence>
<comment type="catalytic activity">
    <reaction evidence="21">
        <text>L-seryl-[protein] + ATP = O-phospho-L-seryl-[protein] + ADP + H(+)</text>
        <dbReference type="Rhea" id="RHEA:17989"/>
        <dbReference type="Rhea" id="RHEA-COMP:9863"/>
        <dbReference type="Rhea" id="RHEA-COMP:11604"/>
        <dbReference type="ChEBI" id="CHEBI:15378"/>
        <dbReference type="ChEBI" id="CHEBI:29999"/>
        <dbReference type="ChEBI" id="CHEBI:30616"/>
        <dbReference type="ChEBI" id="CHEBI:83421"/>
        <dbReference type="ChEBI" id="CHEBI:456216"/>
        <dbReference type="EC" id="2.7.11.1"/>
    </reaction>
</comment>
<dbReference type="InterPro" id="IPR029023">
    <property type="entry name" value="Tensin_phosphatase"/>
</dbReference>
<sequence>MVQFCSAASISKEESDTGQAEFLILTELCKGQLVDFIKRVEQRAPLSCDTVLKILYQTCRAVQHMHKQKPPIIHRDLKIENLLISNQGTIKLCDFGSATTVSHYPDYSWSAQKRSMVEDEITRNTTPAYRTPEMIDLYSNFPINEKQDIWALGCILYLLCFKQHPFEEGAKLQIVNGKYSIPQNDVKYTVYHDLIRSMLKVNPEERLSITELVNQLQEIAAARNVNPKSPITEVGHCDSHLPPTVANSSQSDLRLLGIYDPDQSGSGLFDILRGGTERFLTNIKDTSSKVIQSVASYAKGDLDISYITSRIAVMSFPAEGVESAIKNNIEDVRLFLDSRHAGHYAVYNLSKRSYRPSRFHNRVSECNWQVRRAPNLRSLYSVCKNMHLWLKQDQRNICIVHCLDGRAASAVAVCSFLCFCRLFTTAEAAVYMFSMKRCPPGIAPSHKRYIEYMCDMMAEEPIIPHSKPIIIRSIVMTPVPLFNKQRNGCRPFCEVYVGDERVLTTSQEYDKMKDFKMEDGRAEIPLNVTVQGDVLVVIYHARSTLGGRLQAKMASMKMFQIQFHTGFVPRNATTVKFAKYDLDACDIQEKYPDLFQVNLDIEVEPRDRPSTKTPPWEGFQTKGLNPKILFSSRDEQQEILSKFGKPELPRQPGSSAFYDSESPHTDGNANNFFQTLDWEGTVPVFSPPPAAQESPIGDTADLLGLNSDPQPPSMSSTSSSAPHQGVQEGMKAASSNSDLLNDLFAPPAGQTVAVQEDLYLQCIYFLPPTVHVAAMGDLFDPFGMGSGSGVGSSVGSSRQASGPDLFGDLLHSDSSATSGFSSAHSNPTPASNTMNDTPKMTSSASQPDLLGGWDSWAAGNTASISATASKPNYTNTASGVSSMSKAKSQTFDPFADLGNLASNLPGSSGPSFSTKAPPSSAKPQAQPWQAGRPTSAQNKPWMPGSGSGSTPKAPAASQPAGAQPTKPNYNLNFASVIGGREERGVRGPGFGPKPKVKEDDFEDLLSTQGFASRPDKKGPRTIAEMRRQEITKDIDPLKLQILDWIEGKERNIRALLSTLNTVLWEGETRWKPVGMADLVTPDQVKKYYRKAVLIVHPDKATGKPYEHYAKMIFMELNDAWSEFENQGSKALF</sequence>
<dbReference type="FunFam" id="1.10.287.110:FF:000002">
    <property type="entry name" value="putative tyrosine-protein phosphatase auxilin isoform X2"/>
    <property type="match status" value="1"/>
</dbReference>
<evidence type="ECO:0000256" key="17">
    <source>
        <dbReference type="ARBA" id="ARBA00023034"/>
    </source>
</evidence>
<dbReference type="GO" id="GO:0030276">
    <property type="term" value="F:clathrin binding"/>
    <property type="evidence" value="ECO:0007669"/>
    <property type="project" value="TreeGrafter"/>
</dbReference>
<dbReference type="Gene3D" id="1.10.287.110">
    <property type="entry name" value="DnaJ domain"/>
    <property type="match status" value="1"/>
</dbReference>
<dbReference type="SMART" id="SM00271">
    <property type="entry name" value="DnaJ"/>
    <property type="match status" value="1"/>
</dbReference>
<keyword evidence="12" id="KW-0547">Nucleotide-binding</keyword>
<evidence type="ECO:0000256" key="9">
    <source>
        <dbReference type="ARBA" id="ARBA00022527"/>
    </source>
</evidence>
<dbReference type="GO" id="GO:0072583">
    <property type="term" value="P:clathrin-dependent endocytosis"/>
    <property type="evidence" value="ECO:0007669"/>
    <property type="project" value="TreeGrafter"/>
</dbReference>
<keyword evidence="17" id="KW-0333">Golgi apparatus</keyword>
<dbReference type="PROSITE" id="PS00108">
    <property type="entry name" value="PROTEIN_KINASE_ST"/>
    <property type="match status" value="1"/>
</dbReference>
<evidence type="ECO:0000313" key="31">
    <source>
        <dbReference type="Proteomes" id="UP000694389"/>
    </source>
</evidence>
<dbReference type="Gene3D" id="1.10.510.10">
    <property type="entry name" value="Transferase(Phosphotransferase) domain 1"/>
    <property type="match status" value="1"/>
</dbReference>
<feature type="domain" description="J" evidence="27">
    <location>
        <begin position="1068"/>
        <end position="1132"/>
    </location>
</feature>
<dbReference type="GO" id="GO:0048471">
    <property type="term" value="C:perinuclear region of cytoplasm"/>
    <property type="evidence" value="ECO:0007669"/>
    <property type="project" value="UniProtKB-SubCell"/>
</dbReference>
<keyword evidence="10" id="KW-0597">Phosphoprotein</keyword>
<evidence type="ECO:0000256" key="24">
    <source>
        <dbReference type="ARBA" id="ARBA00076380"/>
    </source>
</evidence>
<dbReference type="SUPFAM" id="SSF56112">
    <property type="entry name" value="Protein kinase-like (PK-like)"/>
    <property type="match status" value="1"/>
</dbReference>
<evidence type="ECO:0000256" key="22">
    <source>
        <dbReference type="ARBA" id="ARBA00054326"/>
    </source>
</evidence>
<dbReference type="InterPro" id="IPR036869">
    <property type="entry name" value="J_dom_sf"/>
</dbReference>
<evidence type="ECO:0000256" key="21">
    <source>
        <dbReference type="ARBA" id="ARBA00048679"/>
    </source>
</evidence>
<dbReference type="PROSITE" id="PS51181">
    <property type="entry name" value="PPASE_TENSIN"/>
    <property type="match status" value="1"/>
</dbReference>
<reference evidence="30" key="2">
    <citation type="submission" date="2025-09" db="UniProtKB">
        <authorList>
            <consortium name="Ensembl"/>
        </authorList>
    </citation>
    <scope>IDENTIFICATION</scope>
</reference>
<feature type="compositionally biased region" description="Polar residues" evidence="25">
    <location>
        <begin position="900"/>
        <end position="909"/>
    </location>
</feature>
<keyword evidence="14" id="KW-0067">ATP-binding</keyword>
<evidence type="ECO:0000259" key="28">
    <source>
        <dbReference type="PROSITE" id="PS51181"/>
    </source>
</evidence>
<dbReference type="SMART" id="SM01326">
    <property type="entry name" value="PTEN_C2"/>
    <property type="match status" value="1"/>
</dbReference>
<evidence type="ECO:0000256" key="15">
    <source>
        <dbReference type="ARBA" id="ARBA00022949"/>
    </source>
</evidence>
<evidence type="ECO:0000259" key="27">
    <source>
        <dbReference type="PROSITE" id="PS50076"/>
    </source>
</evidence>
<evidence type="ECO:0000256" key="19">
    <source>
        <dbReference type="ARBA" id="ARBA00023329"/>
    </source>
</evidence>
<dbReference type="InterPro" id="IPR001623">
    <property type="entry name" value="DnaJ_domain"/>
</dbReference>
<keyword evidence="19" id="KW-0968">Cytoplasmic vesicle</keyword>
<feature type="domain" description="C2 tensin-type" evidence="29">
    <location>
        <begin position="466"/>
        <end position="604"/>
    </location>
</feature>
<evidence type="ECO:0000256" key="1">
    <source>
        <dbReference type="ARBA" id="ARBA00004132"/>
    </source>
</evidence>
<evidence type="ECO:0000256" key="2">
    <source>
        <dbReference type="ARBA" id="ARBA00004246"/>
    </source>
</evidence>
<dbReference type="Pfam" id="PF00069">
    <property type="entry name" value="Pkinase"/>
    <property type="match status" value="1"/>
</dbReference>
<dbReference type="InterPro" id="IPR035892">
    <property type="entry name" value="C2_domain_sf"/>
</dbReference>
<evidence type="ECO:0000256" key="14">
    <source>
        <dbReference type="ARBA" id="ARBA00022840"/>
    </source>
</evidence>
<dbReference type="FunFam" id="3.90.190.10:FF:000008">
    <property type="entry name" value="putative tyrosine-protein phosphatase auxilin isoform X2"/>
    <property type="match status" value="1"/>
</dbReference>
<feature type="compositionally biased region" description="Low complexity" evidence="25">
    <location>
        <begin position="951"/>
        <end position="964"/>
    </location>
</feature>
<keyword evidence="16" id="KW-0007">Acetylation</keyword>
<dbReference type="PROSITE" id="PS50076">
    <property type="entry name" value="DNAJ_2"/>
    <property type="match status" value="1"/>
</dbReference>
<evidence type="ECO:0000313" key="30">
    <source>
        <dbReference type="Ensembl" id="ENSDLAP00005048951.2"/>
    </source>
</evidence>
<keyword evidence="7" id="KW-0488">Methylation</keyword>
<dbReference type="GO" id="GO:0030136">
    <property type="term" value="C:clathrin-coated vesicle"/>
    <property type="evidence" value="ECO:0007669"/>
    <property type="project" value="UniProtKB-SubCell"/>
</dbReference>
<comment type="catalytic activity">
    <reaction evidence="20">
        <text>L-threonyl-[protein] + ATP = O-phospho-L-threonyl-[protein] + ADP + H(+)</text>
        <dbReference type="Rhea" id="RHEA:46608"/>
        <dbReference type="Rhea" id="RHEA-COMP:11060"/>
        <dbReference type="Rhea" id="RHEA-COMP:11605"/>
        <dbReference type="ChEBI" id="CHEBI:15378"/>
        <dbReference type="ChEBI" id="CHEBI:30013"/>
        <dbReference type="ChEBI" id="CHEBI:30616"/>
        <dbReference type="ChEBI" id="CHEBI:61977"/>
        <dbReference type="ChEBI" id="CHEBI:456216"/>
        <dbReference type="EC" id="2.7.11.1"/>
    </reaction>
</comment>
<dbReference type="PANTHER" id="PTHR23172:SF34">
    <property type="entry name" value="CYCLIN-G-ASSOCIATED KINASE"/>
    <property type="match status" value="1"/>
</dbReference>
<feature type="compositionally biased region" description="Low complexity" evidence="25">
    <location>
        <begin position="910"/>
        <end position="930"/>
    </location>
</feature>
<dbReference type="GO" id="GO:0072318">
    <property type="term" value="P:clathrin coat disassembly"/>
    <property type="evidence" value="ECO:0007669"/>
    <property type="project" value="TreeGrafter"/>
</dbReference>
<evidence type="ECO:0000256" key="7">
    <source>
        <dbReference type="ARBA" id="ARBA00022481"/>
    </source>
</evidence>
<evidence type="ECO:0000256" key="18">
    <source>
        <dbReference type="ARBA" id="ARBA00023306"/>
    </source>
</evidence>
<dbReference type="InterPro" id="IPR029021">
    <property type="entry name" value="Prot-tyrosine_phosphatase-like"/>
</dbReference>
<dbReference type="Gene3D" id="3.90.190.10">
    <property type="entry name" value="Protein tyrosine phosphatase superfamily"/>
    <property type="match status" value="1"/>
</dbReference>
<dbReference type="EC" id="2.7.11.1" evidence="6"/>
<feature type="compositionally biased region" description="Low complexity" evidence="25">
    <location>
        <begin position="812"/>
        <end position="825"/>
    </location>
</feature>
<comment type="subcellular location">
    <subcellularLocation>
        <location evidence="2">Cell junction</location>
        <location evidence="2">Focal adhesion</location>
    </subcellularLocation>
    <subcellularLocation>
        <location evidence="3">Cytoplasm</location>
        <location evidence="3">Perinuclear region</location>
    </subcellularLocation>
    <subcellularLocation>
        <location evidence="1">Cytoplasmic vesicle</location>
        <location evidence="1">Clathrin-coated vesicle</location>
    </subcellularLocation>
    <subcellularLocation>
        <location evidence="4">Golgi apparatus</location>
        <location evidence="4">trans-Golgi network</location>
    </subcellularLocation>
</comment>